<dbReference type="PANTHER" id="PTHR37984:SF5">
    <property type="entry name" value="PROTEIN NYNRIN-LIKE"/>
    <property type="match status" value="1"/>
</dbReference>
<dbReference type="FunFam" id="3.10.20.370:FF:000001">
    <property type="entry name" value="Retrovirus-related Pol polyprotein from transposon 17.6-like protein"/>
    <property type="match status" value="1"/>
</dbReference>
<feature type="non-terminal residue" evidence="8">
    <location>
        <position position="325"/>
    </location>
</feature>
<dbReference type="InterPro" id="IPR050951">
    <property type="entry name" value="Retrovirus_Pol_polyprotein"/>
</dbReference>
<dbReference type="CDD" id="cd09274">
    <property type="entry name" value="RNase_HI_RT_Ty3"/>
    <property type="match status" value="1"/>
</dbReference>
<evidence type="ECO:0000256" key="2">
    <source>
        <dbReference type="ARBA" id="ARBA00022695"/>
    </source>
</evidence>
<evidence type="ECO:0000256" key="1">
    <source>
        <dbReference type="ARBA" id="ARBA00022679"/>
    </source>
</evidence>
<dbReference type="GO" id="GO:0016787">
    <property type="term" value="F:hydrolase activity"/>
    <property type="evidence" value="ECO:0007669"/>
    <property type="project" value="UniProtKB-KW"/>
</dbReference>
<dbReference type="InterPro" id="IPR041373">
    <property type="entry name" value="RT_RNaseH"/>
</dbReference>
<dbReference type="Proteomes" id="UP000311919">
    <property type="component" value="Unassembled WGS sequence"/>
</dbReference>
<keyword evidence="2" id="KW-0548">Nucleotidyltransferase</keyword>
<evidence type="ECO:0000256" key="3">
    <source>
        <dbReference type="ARBA" id="ARBA00022722"/>
    </source>
</evidence>
<dbReference type="GO" id="GO:0003964">
    <property type="term" value="F:RNA-directed DNA polymerase activity"/>
    <property type="evidence" value="ECO:0007669"/>
    <property type="project" value="UniProtKB-KW"/>
</dbReference>
<organism evidence="8 9">
    <name type="scientific">Schistosoma japonicum</name>
    <name type="common">Blood fluke</name>
    <dbReference type="NCBI Taxonomy" id="6182"/>
    <lineage>
        <taxon>Eukaryota</taxon>
        <taxon>Metazoa</taxon>
        <taxon>Spiralia</taxon>
        <taxon>Lophotrochozoa</taxon>
        <taxon>Platyhelminthes</taxon>
        <taxon>Trematoda</taxon>
        <taxon>Digenea</taxon>
        <taxon>Strigeidida</taxon>
        <taxon>Schistosomatoidea</taxon>
        <taxon>Schistosomatidae</taxon>
        <taxon>Schistosoma</taxon>
    </lineage>
</organism>
<dbReference type="Pfam" id="PF17917">
    <property type="entry name" value="RT_RNaseH"/>
    <property type="match status" value="1"/>
</dbReference>
<gene>
    <name evidence="8" type="ORF">EWB00_004008</name>
</gene>
<evidence type="ECO:0000313" key="9">
    <source>
        <dbReference type="Proteomes" id="UP000311919"/>
    </source>
</evidence>
<dbReference type="AlphaFoldDB" id="A0A4Z2DV82"/>
<dbReference type="OrthoDB" id="6271476at2759"/>
<keyword evidence="6" id="KW-0695">RNA-directed DNA polymerase</keyword>
<dbReference type="GO" id="GO:0004519">
    <property type="term" value="F:endonuclease activity"/>
    <property type="evidence" value="ECO:0007669"/>
    <property type="project" value="UniProtKB-KW"/>
</dbReference>
<dbReference type="SUPFAM" id="SSF56672">
    <property type="entry name" value="DNA/RNA polymerases"/>
    <property type="match status" value="1"/>
</dbReference>
<dbReference type="EMBL" id="SKCS01000026">
    <property type="protein sequence ID" value="TNN20414.1"/>
    <property type="molecule type" value="Genomic_DNA"/>
</dbReference>
<evidence type="ECO:0000313" key="8">
    <source>
        <dbReference type="EMBL" id="TNN20414.1"/>
    </source>
</evidence>
<name>A0A4Z2DV82_SCHJA</name>
<reference evidence="8 9" key="1">
    <citation type="submission" date="2019-03" db="EMBL/GenBank/DDBJ databases">
        <title>An improved genome assembly of the fluke Schistosoma japonicum.</title>
        <authorList>
            <person name="Hu W."/>
            <person name="Luo F."/>
            <person name="Yin M."/>
            <person name="Mo X."/>
            <person name="Sun C."/>
            <person name="Wu Q."/>
            <person name="Zhu B."/>
            <person name="Xiang M."/>
            <person name="Wang J."/>
            <person name="Wang Y."/>
            <person name="Zhang T."/>
            <person name="Xu B."/>
            <person name="Zheng H."/>
            <person name="Feng Z."/>
        </authorList>
    </citation>
    <scope>NUCLEOTIDE SEQUENCE [LARGE SCALE GENOMIC DNA]</scope>
    <source>
        <strain evidence="8">HuSjv2</strain>
        <tissue evidence="8">Worms</tissue>
    </source>
</reference>
<dbReference type="PANTHER" id="PTHR37984">
    <property type="entry name" value="PROTEIN CBG26694"/>
    <property type="match status" value="1"/>
</dbReference>
<feature type="domain" description="Reverse transcriptase RNase H-like" evidence="7">
    <location>
        <begin position="15"/>
        <end position="124"/>
    </location>
</feature>
<feature type="non-terminal residue" evidence="8">
    <location>
        <position position="1"/>
    </location>
</feature>
<keyword evidence="4" id="KW-0255">Endonuclease</keyword>
<keyword evidence="5" id="KW-0378">Hydrolase</keyword>
<evidence type="ECO:0000256" key="6">
    <source>
        <dbReference type="ARBA" id="ARBA00022918"/>
    </source>
</evidence>
<evidence type="ECO:0000256" key="4">
    <source>
        <dbReference type="ARBA" id="ARBA00022759"/>
    </source>
</evidence>
<evidence type="ECO:0000259" key="7">
    <source>
        <dbReference type="Pfam" id="PF17917"/>
    </source>
</evidence>
<keyword evidence="9" id="KW-1185">Reference proteome</keyword>
<protein>
    <submittedName>
        <fullName evidence="8">Retrovirus-related Pol polyprotein from transposon 17.6</fullName>
    </submittedName>
</protein>
<comment type="caution">
    <text evidence="8">The sequence shown here is derived from an EMBL/GenBank/DDBJ whole genome shotgun (WGS) entry which is preliminary data.</text>
</comment>
<dbReference type="InterPro" id="IPR043502">
    <property type="entry name" value="DNA/RNA_pol_sf"/>
</dbReference>
<evidence type="ECO:0000256" key="5">
    <source>
        <dbReference type="ARBA" id="ARBA00022801"/>
    </source>
</evidence>
<dbReference type="STRING" id="6182.A0A4Z2DV82"/>
<sequence length="325" mass="36802">IKQLLSPNLLLTHYDPALPIMVAADASNYGIGAVISHVYPDGSEKAIAHAARSLTTTERNYSQIEKEALSIIFAVKKFHKMLFGRPFTLLTDHKPLLTVFGSKKGIPVYTANRLQRWATTLLGYDFKIKYQPTKDFGQADALSRLIGSRTKQEEDILVSSVEAESLARSYAYWPSMDKDIKAKCRSCWSYSMPMQVIDKFLMSYRETPNPAVPKGKSPAESMFGRKVRTIFNNNWRDNNWSVVLKQVLSSCSTFRVIMMRINNLKFGLMYCFLKNLLTLKLSYNNEHCQATRIGYATLNFDESLLMVSVNFIQTALNNSAALLFG</sequence>
<keyword evidence="1" id="KW-0808">Transferase</keyword>
<accession>A0A4Z2DV82</accession>
<proteinExistence type="predicted"/>
<keyword evidence="3" id="KW-0540">Nuclease</keyword>